<keyword evidence="4" id="KW-1185">Reference proteome</keyword>
<comment type="caution">
    <text evidence="3">The sequence shown here is derived from an EMBL/GenBank/DDBJ whole genome shotgun (WGS) entry which is preliminary data.</text>
</comment>
<gene>
    <name evidence="3" type="primary">AVEN_124022_1</name>
    <name evidence="3" type="ORF">CDAR_183031</name>
</gene>
<proteinExistence type="predicted"/>
<dbReference type="EMBL" id="BPLQ01008976">
    <property type="protein sequence ID" value="GIY40669.1"/>
    <property type="molecule type" value="Genomic_DNA"/>
</dbReference>
<feature type="domain" description="MATH" evidence="2">
    <location>
        <begin position="46"/>
        <end position="128"/>
    </location>
</feature>
<evidence type="ECO:0000256" key="1">
    <source>
        <dbReference type="SAM" id="MobiDB-lite"/>
    </source>
</evidence>
<organism evidence="3 4">
    <name type="scientific">Caerostris darwini</name>
    <dbReference type="NCBI Taxonomy" id="1538125"/>
    <lineage>
        <taxon>Eukaryota</taxon>
        <taxon>Metazoa</taxon>
        <taxon>Ecdysozoa</taxon>
        <taxon>Arthropoda</taxon>
        <taxon>Chelicerata</taxon>
        <taxon>Arachnida</taxon>
        <taxon>Araneae</taxon>
        <taxon>Araneomorphae</taxon>
        <taxon>Entelegynae</taxon>
        <taxon>Araneoidea</taxon>
        <taxon>Araneidae</taxon>
        <taxon>Caerostris</taxon>
    </lineage>
</organism>
<reference evidence="3 4" key="1">
    <citation type="submission" date="2021-06" db="EMBL/GenBank/DDBJ databases">
        <title>Caerostris darwini draft genome.</title>
        <authorList>
            <person name="Kono N."/>
            <person name="Arakawa K."/>
        </authorList>
    </citation>
    <scope>NUCLEOTIDE SEQUENCE [LARGE SCALE GENOMIC DNA]</scope>
</reference>
<dbReference type="AlphaFoldDB" id="A0AAV4T3D2"/>
<accession>A0AAV4T3D2</accession>
<dbReference type="InterPro" id="IPR002083">
    <property type="entry name" value="MATH/TRAF_dom"/>
</dbReference>
<name>A0AAV4T3D2_9ARAC</name>
<dbReference type="Gene3D" id="2.60.210.10">
    <property type="entry name" value="Apoptosis, Tumor Necrosis Factor Receptor Associated Protein 2, Chain A"/>
    <property type="match status" value="1"/>
</dbReference>
<sequence length="354" mass="40371">MASQRLSRKNAFCITWIVENFDCCSYWWLGEIKSPEFVVDMVEKTKWCLSVHPLSPNGPVYCWLHRVEESEGPPNIEVELQFELLSVDGSTLASHVEKRAFKKGGSSSAFDYEIIKSSYLPDGKLTVRCTTRKSNGYMETTTCLARTIIGVKRRSFEWKFSYCNLLKAEKLTYRIEPASEDEIDIALHLSVCREESCDKMNITLVAECKTPIDFRFKYALFDASVKSLKCGDKKSNFFDDYKKRTLQLLSIEKVQSEKISSSPNDHLTLQCECAYTTKITHHQIENIDQSQDSRRAQEHHHPSVTENALTEAVNTLKKHFSTLHTNVAIIVSSSATNSEVATWGVFFHFTPTTS</sequence>
<evidence type="ECO:0000313" key="3">
    <source>
        <dbReference type="EMBL" id="GIY40669.1"/>
    </source>
</evidence>
<feature type="compositionally biased region" description="Basic and acidic residues" evidence="1">
    <location>
        <begin position="291"/>
        <end position="303"/>
    </location>
</feature>
<evidence type="ECO:0000313" key="4">
    <source>
        <dbReference type="Proteomes" id="UP001054837"/>
    </source>
</evidence>
<dbReference type="Proteomes" id="UP001054837">
    <property type="component" value="Unassembled WGS sequence"/>
</dbReference>
<dbReference type="InterPro" id="IPR008974">
    <property type="entry name" value="TRAF-like"/>
</dbReference>
<feature type="region of interest" description="Disordered" evidence="1">
    <location>
        <begin position="287"/>
        <end position="307"/>
    </location>
</feature>
<dbReference type="Pfam" id="PF00917">
    <property type="entry name" value="MATH"/>
    <property type="match status" value="1"/>
</dbReference>
<evidence type="ECO:0000259" key="2">
    <source>
        <dbReference type="Pfam" id="PF00917"/>
    </source>
</evidence>
<dbReference type="SUPFAM" id="SSF49599">
    <property type="entry name" value="TRAF domain-like"/>
    <property type="match status" value="1"/>
</dbReference>
<protein>
    <recommendedName>
        <fullName evidence="2">MATH domain-containing protein</fullName>
    </recommendedName>
</protein>